<dbReference type="Proteomes" id="UP001597459">
    <property type="component" value="Unassembled WGS sequence"/>
</dbReference>
<reference evidence="2" key="1">
    <citation type="journal article" date="2019" name="Int. J. Syst. Evol. Microbiol.">
        <title>The Global Catalogue of Microorganisms (GCM) 10K type strain sequencing project: providing services to taxonomists for standard genome sequencing and annotation.</title>
        <authorList>
            <consortium name="The Broad Institute Genomics Platform"/>
            <consortium name="The Broad Institute Genome Sequencing Center for Infectious Disease"/>
            <person name="Wu L."/>
            <person name="Ma J."/>
        </authorList>
    </citation>
    <scope>NUCLEOTIDE SEQUENCE [LARGE SCALE GENOMIC DNA]</scope>
    <source>
        <strain evidence="2">KCTC 42423</strain>
    </source>
</reference>
<dbReference type="EMBL" id="JBHULX010000039">
    <property type="protein sequence ID" value="MFD2593056.1"/>
    <property type="molecule type" value="Genomic_DNA"/>
</dbReference>
<keyword evidence="2" id="KW-1185">Reference proteome</keyword>
<comment type="caution">
    <text evidence="1">The sequence shown here is derived from an EMBL/GenBank/DDBJ whole genome shotgun (WGS) entry which is preliminary data.</text>
</comment>
<sequence length="161" mass="18208">MTQVNNIIKANSKQKTILTIWNTGEKGKTESLRQFSNLLLTTFPTYIPIYPIPSNIPISNDFRLVIEIEGVIIGIESQGDPNTNLHDRLVGLVTTYNCDIIICASRTRGKTVAAVQNIRNTYGFQVIWTSTYQIDDRTQYELINRLKGKHILDLLKSLGLL</sequence>
<organism evidence="1 2">
    <name type="scientific">Aquimarina hainanensis</name>
    <dbReference type="NCBI Taxonomy" id="1578017"/>
    <lineage>
        <taxon>Bacteria</taxon>
        <taxon>Pseudomonadati</taxon>
        <taxon>Bacteroidota</taxon>
        <taxon>Flavobacteriia</taxon>
        <taxon>Flavobacteriales</taxon>
        <taxon>Flavobacteriaceae</taxon>
        <taxon>Aquimarina</taxon>
    </lineage>
</organism>
<evidence type="ECO:0000313" key="2">
    <source>
        <dbReference type="Proteomes" id="UP001597459"/>
    </source>
</evidence>
<accession>A0ABW5NDX6</accession>
<evidence type="ECO:0000313" key="1">
    <source>
        <dbReference type="EMBL" id="MFD2593056.1"/>
    </source>
</evidence>
<protein>
    <submittedName>
        <fullName evidence="1">Uncharacterized protein</fullName>
    </submittedName>
</protein>
<gene>
    <name evidence="1" type="ORF">ACFSTE_19620</name>
</gene>
<name>A0ABW5NDX6_9FLAO</name>
<proteinExistence type="predicted"/>
<dbReference type="RefSeq" id="WP_378255250.1">
    <property type="nucleotide sequence ID" value="NZ_JBHSJV010000001.1"/>
</dbReference>